<dbReference type="Proteomes" id="UP000326757">
    <property type="component" value="Unassembled WGS sequence"/>
</dbReference>
<protein>
    <submittedName>
        <fullName evidence="1">Uncharacterized protein</fullName>
    </submittedName>
</protein>
<gene>
    <name evidence="1" type="ORF">EYC80_002566</name>
</gene>
<comment type="caution">
    <text evidence="1">The sequence shown here is derived from an EMBL/GenBank/DDBJ whole genome shotgun (WGS) entry which is preliminary data.</text>
</comment>
<name>A0A5N6K485_MONLA</name>
<reference evidence="1 2" key="1">
    <citation type="submission" date="2019-06" db="EMBL/GenBank/DDBJ databases">
        <title>Genome Sequence of the Brown Rot Fungal Pathogen Monilinia laxa.</title>
        <authorList>
            <person name="De Miccolis Angelini R.M."/>
            <person name="Landi L."/>
            <person name="Abate D."/>
            <person name="Pollastro S."/>
            <person name="Romanazzi G."/>
            <person name="Faretra F."/>
        </authorList>
    </citation>
    <scope>NUCLEOTIDE SEQUENCE [LARGE SCALE GENOMIC DNA]</scope>
    <source>
        <strain evidence="1 2">Mlax316</strain>
    </source>
</reference>
<evidence type="ECO:0000313" key="2">
    <source>
        <dbReference type="Proteomes" id="UP000326757"/>
    </source>
</evidence>
<evidence type="ECO:0000313" key="1">
    <source>
        <dbReference type="EMBL" id="KAB8297188.1"/>
    </source>
</evidence>
<proteinExistence type="predicted"/>
<sequence>MICTSPVESPALDTIFPLIFHIAPSNTNMTAQQQSYLFSAFDLTLRNWPIDSFRSNNTSIRNYEFPPINYHKCNNIEINLMQRASKCKAYCESIPISELIWGIIPILSNPCCI</sequence>
<dbReference type="AlphaFoldDB" id="A0A5N6K485"/>
<keyword evidence="2" id="KW-1185">Reference proteome</keyword>
<organism evidence="1 2">
    <name type="scientific">Monilinia laxa</name>
    <name type="common">Brown rot fungus</name>
    <name type="synonym">Sclerotinia laxa</name>
    <dbReference type="NCBI Taxonomy" id="61186"/>
    <lineage>
        <taxon>Eukaryota</taxon>
        <taxon>Fungi</taxon>
        <taxon>Dikarya</taxon>
        <taxon>Ascomycota</taxon>
        <taxon>Pezizomycotina</taxon>
        <taxon>Leotiomycetes</taxon>
        <taxon>Helotiales</taxon>
        <taxon>Sclerotiniaceae</taxon>
        <taxon>Monilinia</taxon>
    </lineage>
</organism>
<dbReference type="EMBL" id="VIGI01000008">
    <property type="protein sequence ID" value="KAB8297188.1"/>
    <property type="molecule type" value="Genomic_DNA"/>
</dbReference>
<accession>A0A5N6K485</accession>